<evidence type="ECO:0000313" key="1">
    <source>
        <dbReference type="EMBL" id="EIG52662.1"/>
    </source>
</evidence>
<organism evidence="1">
    <name type="scientific">Desulfovibrio sp. U5L</name>
    <dbReference type="NCBI Taxonomy" id="596152"/>
    <lineage>
        <taxon>Bacteria</taxon>
        <taxon>Pseudomonadati</taxon>
        <taxon>Thermodesulfobacteriota</taxon>
        <taxon>Desulfovibrionia</taxon>
        <taxon>Desulfovibrionales</taxon>
        <taxon>Desulfovibrionaceae</taxon>
        <taxon>Desulfovibrio</taxon>
    </lineage>
</organism>
<reference evidence="1" key="1">
    <citation type="submission" date="2011-11" db="EMBL/GenBank/DDBJ databases">
        <title>Improved High-Quality Draft sequence of Desulfovibrio sp. U5L.</title>
        <authorList>
            <consortium name="US DOE Joint Genome Institute"/>
            <person name="Lucas S."/>
            <person name="Han J."/>
            <person name="Lapidus A."/>
            <person name="Cheng J.-F."/>
            <person name="Goodwin L."/>
            <person name="Pitluck S."/>
            <person name="Peters L."/>
            <person name="Ovchinnikova G."/>
            <person name="Held B."/>
            <person name="Detter J.C."/>
            <person name="Han C."/>
            <person name="Tapia R."/>
            <person name="Land M."/>
            <person name="Hauser L."/>
            <person name="Kyrpides N."/>
            <person name="Ivanova N."/>
            <person name="Pagani I."/>
            <person name="Gabster J."/>
            <person name="Walker C."/>
            <person name="Stolyar S."/>
            <person name="Stahl D."/>
            <person name="Arkin A."/>
            <person name="Dehal P."/>
            <person name="Hazen T."/>
            <person name="Woyke T."/>
        </authorList>
    </citation>
    <scope>NUCLEOTIDE SEQUENCE [LARGE SCALE GENOMIC DNA]</scope>
    <source>
        <strain evidence="1">U5L</strain>
    </source>
</reference>
<sequence>MTAKTSRRLMEEAISQRSRCFLSLPQTVTGLKELDCSIRESSSRGLLLESTAKAAAGPHWVGLPVTGFFRVVLRDHGLEETFYTFDSSIRGAATGPAGQARLRLREPAALVFGQRRKSLRVEPELGRLQKAFLWRYDKKATFVLDAPALRGSDFQAGLARLADISAGGMRLVLRAALVRDRDLLLARGQRLVIHLQFNEPRVAATNEFWMVSRVSHIARDRISQDETLGMEFLASGSLDPKAGKIRWETVKDHVIPGLADIFYHWHLDRHREKLA</sequence>
<gene>
    <name evidence="1" type="ORF">DesU5LDRAFT_0961</name>
</gene>
<dbReference type="AlphaFoldDB" id="I2PYQ6"/>
<dbReference type="HOGENOM" id="CLU_046666_0_0_7"/>
<name>I2PYQ6_9BACT</name>
<accession>I2PYQ6</accession>
<dbReference type="OrthoDB" id="5470185at2"/>
<dbReference type="eggNOG" id="ENOG503431E">
    <property type="taxonomic scope" value="Bacteria"/>
</dbReference>
<dbReference type="EMBL" id="JH600068">
    <property type="protein sequence ID" value="EIG52662.1"/>
    <property type="molecule type" value="Genomic_DNA"/>
</dbReference>
<protein>
    <submittedName>
        <fullName evidence="1">Uncharacterized protein</fullName>
    </submittedName>
</protein>
<proteinExistence type="predicted"/>